<organism evidence="1 2">
    <name type="scientific">Pistacia integerrima</name>
    <dbReference type="NCBI Taxonomy" id="434235"/>
    <lineage>
        <taxon>Eukaryota</taxon>
        <taxon>Viridiplantae</taxon>
        <taxon>Streptophyta</taxon>
        <taxon>Embryophyta</taxon>
        <taxon>Tracheophyta</taxon>
        <taxon>Spermatophyta</taxon>
        <taxon>Magnoliopsida</taxon>
        <taxon>eudicotyledons</taxon>
        <taxon>Gunneridae</taxon>
        <taxon>Pentapetalae</taxon>
        <taxon>rosids</taxon>
        <taxon>malvids</taxon>
        <taxon>Sapindales</taxon>
        <taxon>Anacardiaceae</taxon>
        <taxon>Pistacia</taxon>
    </lineage>
</organism>
<dbReference type="EMBL" id="CM047750">
    <property type="protein sequence ID" value="KAJ0006711.1"/>
    <property type="molecule type" value="Genomic_DNA"/>
</dbReference>
<keyword evidence="2" id="KW-1185">Reference proteome</keyword>
<evidence type="ECO:0000313" key="2">
    <source>
        <dbReference type="Proteomes" id="UP001163603"/>
    </source>
</evidence>
<dbReference type="Proteomes" id="UP001163603">
    <property type="component" value="Chromosome 15"/>
</dbReference>
<comment type="caution">
    <text evidence="1">The sequence shown here is derived from an EMBL/GenBank/DDBJ whole genome shotgun (WGS) entry which is preliminary data.</text>
</comment>
<gene>
    <name evidence="1" type="ORF">Pint_30423</name>
</gene>
<accession>A0ACC0WZ19</accession>
<reference evidence="2" key="1">
    <citation type="journal article" date="2023" name="G3 (Bethesda)">
        <title>Genome assembly and association tests identify interacting loci associated with vigor, precocity, and sex in interspecific pistachio rootstocks.</title>
        <authorList>
            <person name="Palmer W."/>
            <person name="Jacygrad E."/>
            <person name="Sagayaradj S."/>
            <person name="Cavanaugh K."/>
            <person name="Han R."/>
            <person name="Bertier L."/>
            <person name="Beede B."/>
            <person name="Kafkas S."/>
            <person name="Golino D."/>
            <person name="Preece J."/>
            <person name="Michelmore R."/>
        </authorList>
    </citation>
    <scope>NUCLEOTIDE SEQUENCE [LARGE SCALE GENOMIC DNA]</scope>
</reference>
<sequence length="355" mass="39602">MAKTSQKNTASGSSNTTSSTAVTKVKRTRKSVPRDSPPQRSSIYRGVTRHRWTGRYEAHLWDKNCWNESQNKKGRQGAYDDEAAAARAYDLAALKYWGQETILNFPLSTYEEELKEMESQSKEEYIGSLRRKSSGFSRGVSKYRGVARHHHNGRWEARIGRVFGNKYLYLGTYATQEEAATAYDMAAIEYRGLNAVTNFDLSRYIKWLRPNNQNNSNSNPNPSSSSGNLEESPNADTNQIPNLNHELELGFTATKPQNSSGSEMSIDPPPKSSNNGGSASSALGLLLQSSKFKEMLEKTSAVDCLSTSEAGPSRRSFPDDIQTYFDSDSYPDGDDIIFGDLNSFMSPIFHCELDN</sequence>
<protein>
    <submittedName>
        <fullName evidence="1">Uncharacterized protein</fullName>
    </submittedName>
</protein>
<name>A0ACC0WZ19_9ROSI</name>
<proteinExistence type="predicted"/>
<evidence type="ECO:0000313" key="1">
    <source>
        <dbReference type="EMBL" id="KAJ0006711.1"/>
    </source>
</evidence>